<dbReference type="Proteomes" id="UP000536720">
    <property type="component" value="Unassembled WGS sequence"/>
</dbReference>
<comment type="caution">
    <text evidence="2">The sequence shown here is derived from an EMBL/GenBank/DDBJ whole genome shotgun (WGS) entry which is preliminary data.</text>
</comment>
<evidence type="ECO:0000313" key="3">
    <source>
        <dbReference type="Proteomes" id="UP000536720"/>
    </source>
</evidence>
<dbReference type="EMBL" id="JABFMR010000020">
    <property type="protein sequence ID" value="NUT88786.1"/>
    <property type="molecule type" value="Genomic_DNA"/>
</dbReference>
<feature type="transmembrane region" description="Helical" evidence="1">
    <location>
        <begin position="111"/>
        <end position="131"/>
    </location>
</feature>
<gene>
    <name evidence="2" type="ORF">HNO91_20350</name>
</gene>
<feature type="transmembrane region" description="Helical" evidence="1">
    <location>
        <begin position="214"/>
        <end position="236"/>
    </location>
</feature>
<organism evidence="2 3">
    <name type="scientific">Pseudomonas corrugata</name>
    <dbReference type="NCBI Taxonomy" id="47879"/>
    <lineage>
        <taxon>Bacteria</taxon>
        <taxon>Pseudomonadati</taxon>
        <taxon>Pseudomonadota</taxon>
        <taxon>Gammaproteobacteria</taxon>
        <taxon>Pseudomonadales</taxon>
        <taxon>Pseudomonadaceae</taxon>
        <taxon>Pseudomonas</taxon>
    </lineage>
</organism>
<accession>A0A7Y5Z8J1</accession>
<dbReference type="AlphaFoldDB" id="A0A7Y5Z8J1"/>
<evidence type="ECO:0000313" key="2">
    <source>
        <dbReference type="EMBL" id="NUT88786.1"/>
    </source>
</evidence>
<proteinExistence type="predicted"/>
<name>A0A7Y5Z8J1_9PSED</name>
<feature type="transmembrane region" description="Helical" evidence="1">
    <location>
        <begin position="78"/>
        <end position="99"/>
    </location>
</feature>
<keyword evidence="1" id="KW-0472">Membrane</keyword>
<sequence length="350" mass="39198">MIMLYILLLFFAALAIFWGIDRSLANKKIWVRNPKLRLNYSFKNWRVVDYLALSILLSIALLAFLALCVALGGKLNPIVPRSIFAVICISTVFFSISHYNLAKWYSKFSNLFKIAATLATLVITLIANALGDASILSYTHVDPSQFPVAQKAFILIGIVGLWIYVAMYASLPAYLIIAIQIFKPGYLEWRHKRKRTYANSCTRLPNHFARDLNLALAAFAGACYTITILLSIISSVGSNTINITLKELLVFSSFHLPAKACGIRDRSDSSVALIGNDEAVLAIPDIELGFTFKKIKCELQPVEVLRRTAEPFKTFYKPIKPINFIETQSHACNIPRCLMLKSTQGYNICI</sequence>
<keyword evidence="1" id="KW-0812">Transmembrane</keyword>
<protein>
    <submittedName>
        <fullName evidence="2">Uncharacterized protein</fullName>
    </submittedName>
</protein>
<dbReference type="RefSeq" id="WP_175363442.1">
    <property type="nucleotide sequence ID" value="NZ_JABFMR010000020.1"/>
</dbReference>
<keyword evidence="1" id="KW-1133">Transmembrane helix</keyword>
<evidence type="ECO:0000256" key="1">
    <source>
        <dbReference type="SAM" id="Phobius"/>
    </source>
</evidence>
<feature type="transmembrane region" description="Helical" evidence="1">
    <location>
        <begin position="152"/>
        <end position="182"/>
    </location>
</feature>
<feature type="transmembrane region" description="Helical" evidence="1">
    <location>
        <begin position="49"/>
        <end position="71"/>
    </location>
</feature>
<reference evidence="2 3" key="1">
    <citation type="journal article" date="2020" name="Front. Plant Sci.">
        <title>Isolation of Rhizosphere Bacteria That Improve Quality and Water Stress Tolerance in Greenhouse Ornamentals.</title>
        <authorList>
            <person name="Nordstedt N.P."/>
            <person name="Jones M.L."/>
        </authorList>
    </citation>
    <scope>NUCLEOTIDE SEQUENCE [LARGE SCALE GENOMIC DNA]</scope>
    <source>
        <strain evidence="2 3">C7D2</strain>
    </source>
</reference>